<dbReference type="GO" id="GO:0005524">
    <property type="term" value="F:ATP binding"/>
    <property type="evidence" value="ECO:0007669"/>
    <property type="project" value="UniProtKB-UniRule"/>
</dbReference>
<protein>
    <recommendedName>
        <fullName evidence="3">ATP-grasp domain-containing protein</fullName>
    </recommendedName>
</protein>
<dbReference type="NCBIfam" id="NF038074">
    <property type="entry name" value="fam_STM4014"/>
    <property type="match status" value="1"/>
</dbReference>
<evidence type="ECO:0000313" key="4">
    <source>
        <dbReference type="EMBL" id="EBL9750242.1"/>
    </source>
</evidence>
<dbReference type="Gene3D" id="3.30.470.20">
    <property type="entry name" value="ATP-grasp fold, B domain"/>
    <property type="match status" value="1"/>
</dbReference>
<organism evidence="4">
    <name type="scientific">Salmonella enterica</name>
    <name type="common">Salmonella choleraesuis</name>
    <dbReference type="NCBI Taxonomy" id="28901"/>
    <lineage>
        <taxon>Bacteria</taxon>
        <taxon>Pseudomonadati</taxon>
        <taxon>Pseudomonadota</taxon>
        <taxon>Gammaproteobacteria</taxon>
        <taxon>Enterobacterales</taxon>
        <taxon>Enterobacteriaceae</taxon>
        <taxon>Salmonella</taxon>
    </lineage>
</organism>
<dbReference type="AlphaFoldDB" id="A0A5T5CRR4"/>
<dbReference type="InterPro" id="IPR047778">
    <property type="entry name" value="STM4014-like"/>
</dbReference>
<sequence>MELSCGTFTPIKGFIVITLIGPRQSKRTHYFMQAAAVLGEPVTALTHPQALDASLTSGIVKIDPPVHSETDIRKINAIGLDYIHFLQNMAARPGVTWLNHPAGLIHLLDKKRCKRRLLEHGIPTPPLVAEDVKSFAQLTAIMEEKRVASVFIKPSLGSGAAGVIALRRHPDGIKQVLYSAIVISGQQLFNSKKIQQYRQKEDIQLIINGVLQQENLVEQWLPKASVKHKTYDLRIVCLDGEIIWRVVRTSSQPITNLHLQNQAYCFESLELSAAKVTEIDTLCQNAMRLFPGIRLAGIDVLLTTSLTPYIIEINGQGDLIYQDAQQNNLIYQAQIRAMRKQNV</sequence>
<dbReference type="GO" id="GO:0005737">
    <property type="term" value="C:cytoplasm"/>
    <property type="evidence" value="ECO:0007669"/>
    <property type="project" value="TreeGrafter"/>
</dbReference>
<keyword evidence="1" id="KW-0464">Manganese</keyword>
<feature type="domain" description="ATP-grasp" evidence="3">
    <location>
        <begin position="114"/>
        <end position="339"/>
    </location>
</feature>
<evidence type="ECO:0000259" key="3">
    <source>
        <dbReference type="PROSITE" id="PS50975"/>
    </source>
</evidence>
<dbReference type="PROSITE" id="PS50975">
    <property type="entry name" value="ATP_GRASP"/>
    <property type="match status" value="1"/>
</dbReference>
<proteinExistence type="predicted"/>
<dbReference type="GO" id="GO:0009432">
    <property type="term" value="P:SOS response"/>
    <property type="evidence" value="ECO:0007669"/>
    <property type="project" value="TreeGrafter"/>
</dbReference>
<evidence type="ECO:0000256" key="2">
    <source>
        <dbReference type="PROSITE-ProRule" id="PRU00409"/>
    </source>
</evidence>
<name>A0A5T5CRR4_SALER</name>
<dbReference type="Pfam" id="PF14398">
    <property type="entry name" value="ATPgrasp_YheCD"/>
    <property type="match status" value="1"/>
</dbReference>
<dbReference type="PANTHER" id="PTHR21621">
    <property type="entry name" value="RIBOSOMAL PROTEIN S6 MODIFICATION PROTEIN"/>
    <property type="match status" value="1"/>
</dbReference>
<keyword evidence="2" id="KW-0547">Nucleotide-binding</keyword>
<dbReference type="SUPFAM" id="SSF56059">
    <property type="entry name" value="Glutathione synthetase ATP-binding domain-like"/>
    <property type="match status" value="1"/>
</dbReference>
<reference evidence="4" key="1">
    <citation type="submission" date="2018-06" db="EMBL/GenBank/DDBJ databases">
        <authorList>
            <consortium name="PulseNet: The National Subtyping Network for Foodborne Disease Surveillance"/>
            <person name="Tarr C.L."/>
            <person name="Trees E."/>
            <person name="Katz L.S."/>
            <person name="Carleton-Romer H.A."/>
            <person name="Stroika S."/>
            <person name="Kucerova Z."/>
            <person name="Roache K.F."/>
            <person name="Sabol A.L."/>
            <person name="Besser J."/>
            <person name="Gerner-Smidt P."/>
        </authorList>
    </citation>
    <scope>NUCLEOTIDE SEQUENCE</scope>
    <source>
        <strain evidence="4">PNUSAS037975</strain>
    </source>
</reference>
<gene>
    <name evidence="4" type="ORF">DO074_06345</name>
</gene>
<dbReference type="InterPro" id="IPR011761">
    <property type="entry name" value="ATP-grasp"/>
</dbReference>
<keyword evidence="2" id="KW-0067">ATP-binding</keyword>
<accession>A0A5T5CRR4</accession>
<dbReference type="InterPro" id="IPR026838">
    <property type="entry name" value="YheC/D"/>
</dbReference>
<dbReference type="GO" id="GO:0018169">
    <property type="term" value="F:ribosomal S6-glutamic acid ligase activity"/>
    <property type="evidence" value="ECO:0007669"/>
    <property type="project" value="TreeGrafter"/>
</dbReference>
<dbReference type="FunFam" id="3.30.470.20:FF:000075">
    <property type="entry name" value="Putative periplasmic protein"/>
    <property type="match status" value="1"/>
</dbReference>
<dbReference type="GO" id="GO:0046872">
    <property type="term" value="F:metal ion binding"/>
    <property type="evidence" value="ECO:0007669"/>
    <property type="project" value="InterPro"/>
</dbReference>
<dbReference type="PANTHER" id="PTHR21621:SF0">
    <property type="entry name" value="BETA-CITRYLGLUTAMATE SYNTHASE B-RELATED"/>
    <property type="match status" value="1"/>
</dbReference>
<dbReference type="EMBL" id="AAGAUO010000007">
    <property type="protein sequence ID" value="EBL9750242.1"/>
    <property type="molecule type" value="Genomic_DNA"/>
</dbReference>
<evidence type="ECO:0000256" key="1">
    <source>
        <dbReference type="ARBA" id="ARBA00023211"/>
    </source>
</evidence>
<comment type="caution">
    <text evidence="4">The sequence shown here is derived from an EMBL/GenBank/DDBJ whole genome shotgun (WGS) entry which is preliminary data.</text>
</comment>